<keyword evidence="5" id="KW-1185">Reference proteome</keyword>
<proteinExistence type="predicted"/>
<dbReference type="EMBL" id="SLWO01000001">
    <property type="protein sequence ID" value="TCO30593.1"/>
    <property type="molecule type" value="Genomic_DNA"/>
</dbReference>
<comment type="caution">
    <text evidence="3">The sequence shown here is derived from an EMBL/GenBank/DDBJ whole genome shotgun (WGS) entry which is preliminary data.</text>
</comment>
<accession>A0A4R2HL76</accession>
<sequence>MEINNQNLYKKVIELLNQARQSVVQTINNTMAMTYFEIGKMIVEEEQNGNEKAEYGKRVLKELSKKLVTEFGKGFSETNL</sequence>
<evidence type="ECO:0000313" key="3">
    <source>
        <dbReference type="EMBL" id="TCO30593.1"/>
    </source>
</evidence>
<reference evidence="2" key="1">
    <citation type="journal article" date="2014" name="Int. J. Syst. Evol. Microbiol.">
        <title>Complete genome of a new Firmicutes species belonging to the dominant human colonic microbiota ('Ruminococcus bicirculans') reveals two chromosomes and a selective capacity to utilize plant glucans.</title>
        <authorList>
            <consortium name="NISC Comparative Sequencing Program"/>
            <person name="Wegmann U."/>
            <person name="Louis P."/>
            <person name="Goesmann A."/>
            <person name="Henrissat B."/>
            <person name="Duncan S.H."/>
            <person name="Flint H.J."/>
        </authorList>
    </citation>
    <scope>NUCLEOTIDE SEQUENCE</scope>
    <source>
        <strain evidence="2">CGMCC 1.15644</strain>
    </source>
</reference>
<dbReference type="EMBL" id="BMJO01000008">
    <property type="protein sequence ID" value="GGE69002.1"/>
    <property type="molecule type" value="Genomic_DNA"/>
</dbReference>
<reference evidence="3 4" key="3">
    <citation type="submission" date="2019-03" db="EMBL/GenBank/DDBJ databases">
        <title>Genomic Encyclopedia of Type Strains, Phase IV (KMG-IV): sequencing the most valuable type-strain genomes for metagenomic binning, comparative biology and taxonomic classification.</title>
        <authorList>
            <person name="Goeker M."/>
        </authorList>
    </citation>
    <scope>NUCLEOTIDE SEQUENCE [LARGE SCALE GENOMIC DNA]</scope>
    <source>
        <strain evidence="3 4">DSM 103236</strain>
    </source>
</reference>
<evidence type="ECO:0000313" key="2">
    <source>
        <dbReference type="EMBL" id="GGE69002.1"/>
    </source>
</evidence>
<protein>
    <submittedName>
        <fullName evidence="3">Uncharacterized protein DUF1016</fullName>
    </submittedName>
</protein>
<dbReference type="InterPro" id="IPR053148">
    <property type="entry name" value="PD-DEXK-like_domain"/>
</dbReference>
<reference evidence="2" key="4">
    <citation type="submission" date="2024-05" db="EMBL/GenBank/DDBJ databases">
        <authorList>
            <person name="Sun Q."/>
            <person name="Zhou Y."/>
        </authorList>
    </citation>
    <scope>NUCLEOTIDE SEQUENCE</scope>
    <source>
        <strain evidence="2">CGMCC 1.15644</strain>
    </source>
</reference>
<gene>
    <name evidence="3" type="ORF">EV200_10124</name>
    <name evidence="2" type="ORF">GCM10011413_39600</name>
</gene>
<dbReference type="PANTHER" id="PTHR30547:SF5">
    <property type="entry name" value="NUCLEASE YHCG-RELATED"/>
    <property type="match status" value="1"/>
</dbReference>
<dbReference type="InterPro" id="IPR041527">
    <property type="entry name" value="YhcG_N"/>
</dbReference>
<organism evidence="3 4">
    <name type="scientific">Pedobacter psychrotolerans</name>
    <dbReference type="NCBI Taxonomy" id="1843235"/>
    <lineage>
        <taxon>Bacteria</taxon>
        <taxon>Pseudomonadati</taxon>
        <taxon>Bacteroidota</taxon>
        <taxon>Sphingobacteriia</taxon>
        <taxon>Sphingobacteriales</taxon>
        <taxon>Sphingobacteriaceae</taxon>
        <taxon>Pedobacter</taxon>
    </lineage>
</organism>
<evidence type="ECO:0000313" key="5">
    <source>
        <dbReference type="Proteomes" id="UP000622648"/>
    </source>
</evidence>
<dbReference type="AlphaFoldDB" id="A0A4R2HL76"/>
<dbReference type="Proteomes" id="UP000622648">
    <property type="component" value="Unassembled WGS sequence"/>
</dbReference>
<dbReference type="PANTHER" id="PTHR30547">
    <property type="entry name" value="UNCHARACTERIZED PROTEIN YHCG-RELATED"/>
    <property type="match status" value="1"/>
</dbReference>
<feature type="domain" description="YhcG N-terminal" evidence="1">
    <location>
        <begin position="12"/>
        <end position="80"/>
    </location>
</feature>
<name>A0A4R2HL76_9SPHI</name>
<evidence type="ECO:0000313" key="4">
    <source>
        <dbReference type="Proteomes" id="UP000295684"/>
    </source>
</evidence>
<reference evidence="5" key="2">
    <citation type="journal article" date="2019" name="Int. J. Syst. Evol. Microbiol.">
        <title>The Global Catalogue of Microorganisms (GCM) 10K type strain sequencing project: providing services to taxonomists for standard genome sequencing and annotation.</title>
        <authorList>
            <consortium name="The Broad Institute Genomics Platform"/>
            <consortium name="The Broad Institute Genome Sequencing Center for Infectious Disease"/>
            <person name="Wu L."/>
            <person name="Ma J."/>
        </authorList>
    </citation>
    <scope>NUCLEOTIDE SEQUENCE [LARGE SCALE GENOMIC DNA]</scope>
    <source>
        <strain evidence="5">CGMCC 1.15644</strain>
    </source>
</reference>
<evidence type="ECO:0000259" key="1">
    <source>
        <dbReference type="Pfam" id="PF17761"/>
    </source>
</evidence>
<dbReference type="Proteomes" id="UP000295684">
    <property type="component" value="Unassembled WGS sequence"/>
</dbReference>
<dbReference type="Pfam" id="PF17761">
    <property type="entry name" value="DUF1016_N"/>
    <property type="match status" value="1"/>
</dbReference>